<dbReference type="STRING" id="1283841.A0A084QAH1"/>
<dbReference type="PANTHER" id="PTHR45862">
    <property type="entry name" value="PROTEIN SGT1 HOMOLOG"/>
    <property type="match status" value="1"/>
</dbReference>
<comment type="similarity">
    <text evidence="1">Belongs to the SGT1 family.</text>
</comment>
<evidence type="ECO:0000313" key="6">
    <source>
        <dbReference type="Proteomes" id="UP000028524"/>
    </source>
</evidence>
<feature type="compositionally biased region" description="Low complexity" evidence="2">
    <location>
        <begin position="380"/>
        <end position="392"/>
    </location>
</feature>
<dbReference type="InterPro" id="IPR044563">
    <property type="entry name" value="Sgt1-like"/>
</dbReference>
<organism evidence="5 6">
    <name type="scientific">Stachybotrys chlorohalonatus (strain IBT 40285)</name>
    <dbReference type="NCBI Taxonomy" id="1283841"/>
    <lineage>
        <taxon>Eukaryota</taxon>
        <taxon>Fungi</taxon>
        <taxon>Dikarya</taxon>
        <taxon>Ascomycota</taxon>
        <taxon>Pezizomycotina</taxon>
        <taxon>Sordariomycetes</taxon>
        <taxon>Hypocreomycetidae</taxon>
        <taxon>Hypocreales</taxon>
        <taxon>Stachybotryaceae</taxon>
        <taxon>Stachybotrys</taxon>
    </lineage>
</organism>
<reference evidence="5 6" key="1">
    <citation type="journal article" date="2014" name="BMC Genomics">
        <title>Comparative genome sequencing reveals chemotype-specific gene clusters in the toxigenic black mold Stachybotrys.</title>
        <authorList>
            <person name="Semeiks J."/>
            <person name="Borek D."/>
            <person name="Otwinowski Z."/>
            <person name="Grishin N.V."/>
        </authorList>
    </citation>
    <scope>NUCLEOTIDE SEQUENCE [LARGE SCALE GENOMIC DNA]</scope>
    <source>
        <strain evidence="5 6">IBT 40285</strain>
    </source>
</reference>
<dbReference type="SMART" id="SM00028">
    <property type="entry name" value="TPR"/>
    <property type="match status" value="2"/>
</dbReference>
<feature type="compositionally biased region" description="Polar residues" evidence="2">
    <location>
        <begin position="326"/>
        <end position="337"/>
    </location>
</feature>
<dbReference type="InParanoid" id="A0A084QAH1"/>
<dbReference type="Gene3D" id="2.60.40.790">
    <property type="match status" value="1"/>
</dbReference>
<dbReference type="CDD" id="cd06466">
    <property type="entry name" value="p23_CS_SGT1_like"/>
    <property type="match status" value="1"/>
</dbReference>
<feature type="region of interest" description="Disordered" evidence="2">
    <location>
        <begin position="438"/>
        <end position="473"/>
    </location>
</feature>
<feature type="compositionally biased region" description="Polar residues" evidence="2">
    <location>
        <begin position="438"/>
        <end position="448"/>
    </location>
</feature>
<dbReference type="Gene3D" id="1.25.40.10">
    <property type="entry name" value="Tetratricopeptide repeat domain"/>
    <property type="match status" value="1"/>
</dbReference>
<dbReference type="OrthoDB" id="1898560at2759"/>
<dbReference type="InterPro" id="IPR008978">
    <property type="entry name" value="HSP20-like_chaperone"/>
</dbReference>
<evidence type="ECO:0008006" key="7">
    <source>
        <dbReference type="Google" id="ProtNLM"/>
    </source>
</evidence>
<feature type="compositionally biased region" description="Acidic residues" evidence="2">
    <location>
        <begin position="402"/>
        <end position="412"/>
    </location>
</feature>
<feature type="compositionally biased region" description="Low complexity" evidence="2">
    <location>
        <begin position="358"/>
        <end position="370"/>
    </location>
</feature>
<feature type="region of interest" description="Disordered" evidence="2">
    <location>
        <begin position="324"/>
        <end position="417"/>
    </location>
</feature>
<evidence type="ECO:0000259" key="4">
    <source>
        <dbReference type="PROSITE" id="PS51203"/>
    </source>
</evidence>
<evidence type="ECO:0000313" key="5">
    <source>
        <dbReference type="EMBL" id="KFA60956.1"/>
    </source>
</evidence>
<dbReference type="Pfam" id="PF04969">
    <property type="entry name" value="CS"/>
    <property type="match status" value="1"/>
</dbReference>
<dbReference type="InterPro" id="IPR007699">
    <property type="entry name" value="SGS_dom"/>
</dbReference>
<dbReference type="GO" id="GO:0051087">
    <property type="term" value="F:protein-folding chaperone binding"/>
    <property type="evidence" value="ECO:0007669"/>
    <property type="project" value="InterPro"/>
</dbReference>
<dbReference type="FunCoup" id="A0A084QAH1">
    <property type="interactions" value="971"/>
</dbReference>
<evidence type="ECO:0000259" key="3">
    <source>
        <dbReference type="PROSITE" id="PS51048"/>
    </source>
</evidence>
<feature type="region of interest" description="Disordered" evidence="2">
    <location>
        <begin position="213"/>
        <end position="235"/>
    </location>
</feature>
<dbReference type="SUPFAM" id="SSF49764">
    <property type="entry name" value="HSP20-like chaperones"/>
    <property type="match status" value="1"/>
</dbReference>
<keyword evidence="6" id="KW-1185">Reference proteome</keyword>
<feature type="domain" description="CS" evidence="4">
    <location>
        <begin position="237"/>
        <end position="327"/>
    </location>
</feature>
<dbReference type="InterPro" id="IPR019734">
    <property type="entry name" value="TPR_rpt"/>
</dbReference>
<evidence type="ECO:0000256" key="2">
    <source>
        <dbReference type="SAM" id="MobiDB-lite"/>
    </source>
</evidence>
<gene>
    <name evidence="5" type="ORF">S40285_02741</name>
</gene>
<dbReference type="InterPro" id="IPR011990">
    <property type="entry name" value="TPR-like_helical_dom_sf"/>
</dbReference>
<dbReference type="HOGENOM" id="CLU_039532_3_1_1"/>
<feature type="compositionally biased region" description="Pro residues" evidence="2">
    <location>
        <begin position="219"/>
        <end position="235"/>
    </location>
</feature>
<evidence type="ECO:0000256" key="1">
    <source>
        <dbReference type="ARBA" id="ARBA00008509"/>
    </source>
</evidence>
<dbReference type="AlphaFoldDB" id="A0A084QAH1"/>
<dbReference type="PROSITE" id="PS51048">
    <property type="entry name" value="SGS"/>
    <property type="match status" value="1"/>
</dbReference>
<dbReference type="SUPFAM" id="SSF48452">
    <property type="entry name" value="TPR-like"/>
    <property type="match status" value="1"/>
</dbReference>
<accession>A0A084QAH1</accession>
<dbReference type="OMA" id="KSGPKNW"/>
<protein>
    <recommendedName>
        <fullName evidence="7">CS domain-containing protein</fullName>
    </recommendedName>
</protein>
<feature type="region of interest" description="Disordered" evidence="2">
    <location>
        <begin position="138"/>
        <end position="157"/>
    </location>
</feature>
<dbReference type="Pfam" id="PF05002">
    <property type="entry name" value="SGS"/>
    <property type="match status" value="1"/>
</dbReference>
<dbReference type="Proteomes" id="UP000028524">
    <property type="component" value="Unassembled WGS sequence"/>
</dbReference>
<proteinExistence type="inferred from homology"/>
<dbReference type="EMBL" id="KL660878">
    <property type="protein sequence ID" value="KFA60956.1"/>
    <property type="molecule type" value="Genomic_DNA"/>
</dbReference>
<name>A0A084QAH1_STAC4</name>
<dbReference type="PROSITE" id="PS51203">
    <property type="entry name" value="CS"/>
    <property type="match status" value="1"/>
</dbReference>
<sequence>MSHLQQAQLGLAAVEARDWDKALFNLSSALRTSPNPAWLIARSKTLLALGRHREALEDANLAWHMAYERNKRNLLVEAHYRRAVAYFRLGELANADLCCIYAMRLVKGHPAVEKEDVAKDLVDETGFWKPTAQEALKEAQSDKINEKSQGSPLAVGQGAPAQAKEWRMASTLRIQILTAMQKLPADDPARKPTTTLKPEKKAVADATAHNLKGFTPLPTEAPKPATPQAAPKPVPSDAPLRLQDFQSSTNMSVSIFSKGVNKEKVQVEFLPFQVSLDPIIYPNGEEKEFKLDLWGEIDPSESKYTVTPNKVELSLRKKVPGKWSQLRGTAQPVNASSVKLDEQQAPSNSKDTQVADVTATNAPTPSTAASQHMGKSVAESTSSKPSYPTSSKKGPKDWDKIGDEDDDEEEAQGDPNHFFKQLFKGATPDQQRAMMKSFTESNGTSLSTDWADVKDRTVETVPPEGIEAKKWGQ</sequence>
<feature type="domain" description="SGS" evidence="3">
    <location>
        <begin position="386"/>
        <end position="473"/>
    </location>
</feature>
<dbReference type="InterPro" id="IPR007052">
    <property type="entry name" value="CS_dom"/>
</dbReference>